<evidence type="ECO:0000256" key="13">
    <source>
        <dbReference type="SAM" id="Phobius"/>
    </source>
</evidence>
<dbReference type="GO" id="GO:0016787">
    <property type="term" value="F:hydrolase activity"/>
    <property type="evidence" value="ECO:0007669"/>
    <property type="project" value="UniProtKB-KW"/>
</dbReference>
<keyword evidence="6" id="KW-0119">Carbohydrate metabolism</keyword>
<feature type="transmembrane region" description="Helical" evidence="13">
    <location>
        <begin position="491"/>
        <end position="508"/>
    </location>
</feature>
<comment type="function">
    <text evidence="9">Glucanases play a role in cell expansion during growth, in cell-cell fusion during mating, and in spore release during sporulation. This enzyme may be involved in beta-glucan degradation. Active on laminarin and lichenan.</text>
</comment>
<keyword evidence="3" id="KW-0378">Hydrolase</keyword>
<evidence type="ECO:0000256" key="2">
    <source>
        <dbReference type="ARBA" id="ARBA00022475"/>
    </source>
</evidence>
<accession>A0A840XXN5</accession>
<evidence type="ECO:0000256" key="8">
    <source>
        <dbReference type="ARBA" id="ARBA00023326"/>
    </source>
</evidence>
<comment type="caution">
    <text evidence="14">The sequence shown here is derived from an EMBL/GenBank/DDBJ whole genome shotgun (WGS) entry which is preliminary data.</text>
</comment>
<dbReference type="GO" id="GO:0000272">
    <property type="term" value="P:polysaccharide catabolic process"/>
    <property type="evidence" value="ECO:0007669"/>
    <property type="project" value="UniProtKB-KW"/>
</dbReference>
<gene>
    <name evidence="14" type="ORF">FHS87_000661</name>
</gene>
<dbReference type="PANTHER" id="PTHR16631:SF17">
    <property type="entry name" value="GLUCAN ENDO-1,3-BETA-GLUCOSIDASE BTGC"/>
    <property type="match status" value="1"/>
</dbReference>
<evidence type="ECO:0000256" key="12">
    <source>
        <dbReference type="SAM" id="MobiDB-lite"/>
    </source>
</evidence>
<dbReference type="EMBL" id="JACIJD010000002">
    <property type="protein sequence ID" value="MBB5692646.1"/>
    <property type="molecule type" value="Genomic_DNA"/>
</dbReference>
<keyword evidence="15" id="KW-1185">Reference proteome</keyword>
<evidence type="ECO:0000256" key="1">
    <source>
        <dbReference type="ARBA" id="ARBA00004236"/>
    </source>
</evidence>
<dbReference type="SUPFAM" id="SSF51445">
    <property type="entry name" value="(Trans)glycosidases"/>
    <property type="match status" value="1"/>
</dbReference>
<feature type="region of interest" description="Disordered" evidence="12">
    <location>
        <begin position="542"/>
        <end position="562"/>
    </location>
</feature>
<name>A0A840XXN5_9PROT</name>
<organism evidence="14 15">
    <name type="scientific">Muricoccus pecuniae</name>
    <dbReference type="NCBI Taxonomy" id="693023"/>
    <lineage>
        <taxon>Bacteria</taxon>
        <taxon>Pseudomonadati</taxon>
        <taxon>Pseudomonadota</taxon>
        <taxon>Alphaproteobacteria</taxon>
        <taxon>Acetobacterales</taxon>
        <taxon>Roseomonadaceae</taxon>
        <taxon>Muricoccus</taxon>
    </lineage>
</organism>
<dbReference type="GO" id="GO:0071555">
    <property type="term" value="P:cell wall organization"/>
    <property type="evidence" value="ECO:0007669"/>
    <property type="project" value="UniProtKB-KW"/>
</dbReference>
<evidence type="ECO:0000256" key="11">
    <source>
        <dbReference type="ARBA" id="ARBA00043078"/>
    </source>
</evidence>
<dbReference type="InterPro" id="IPR017853">
    <property type="entry name" value="GH"/>
</dbReference>
<feature type="transmembrane region" description="Helical" evidence="13">
    <location>
        <begin position="372"/>
        <end position="391"/>
    </location>
</feature>
<feature type="transmembrane region" description="Helical" evidence="13">
    <location>
        <begin position="314"/>
        <end position="333"/>
    </location>
</feature>
<evidence type="ECO:0000256" key="3">
    <source>
        <dbReference type="ARBA" id="ARBA00022801"/>
    </source>
</evidence>
<feature type="transmembrane region" description="Helical" evidence="13">
    <location>
        <begin position="340"/>
        <end position="360"/>
    </location>
</feature>
<keyword evidence="8" id="KW-0624">Polysaccharide degradation</keyword>
<protein>
    <recommendedName>
        <fullName evidence="11">Endo-1,3-beta-glucanase btgC</fullName>
    </recommendedName>
    <alternativeName>
        <fullName evidence="10">Laminarinase btgC</fullName>
    </alternativeName>
</protein>
<dbReference type="Proteomes" id="UP000580654">
    <property type="component" value="Unassembled WGS sequence"/>
</dbReference>
<feature type="transmembrane region" description="Helical" evidence="13">
    <location>
        <begin position="437"/>
        <end position="455"/>
    </location>
</feature>
<keyword evidence="2" id="KW-1003">Cell membrane</keyword>
<evidence type="ECO:0000313" key="15">
    <source>
        <dbReference type="Proteomes" id="UP000580654"/>
    </source>
</evidence>
<evidence type="ECO:0000256" key="10">
    <source>
        <dbReference type="ARBA" id="ARBA00042373"/>
    </source>
</evidence>
<reference evidence="14 15" key="1">
    <citation type="submission" date="2020-08" db="EMBL/GenBank/DDBJ databases">
        <title>Genomic Encyclopedia of Type Strains, Phase IV (KMG-IV): sequencing the most valuable type-strain genomes for metagenomic binning, comparative biology and taxonomic classification.</title>
        <authorList>
            <person name="Goeker M."/>
        </authorList>
    </citation>
    <scope>NUCLEOTIDE SEQUENCE [LARGE SCALE GENOMIC DNA]</scope>
    <source>
        <strain evidence="14 15">DSM 25622</strain>
    </source>
</reference>
<comment type="subcellular location">
    <subcellularLocation>
        <location evidence="1">Cell membrane</location>
    </subcellularLocation>
</comment>
<sequence length="562" mass="62084">MPVSRSVAAALILSALATALLWWVPNRERAGEVPMTAERFNSVSFAPFREGQSPLRDIFPTAAEVDEDIRLIAPRVRAIRSYASIEGAYDTAEIAGRHGVKMWKGAWLGRDLRGNDREIAALIATANKHPEVVERVVVGNEVLLRRDLPVEELARQIDRVKAAVRQPVTYADVWEFWAQFPELARHVDIVTIHILPYWEDEPLGVDVAMAHVRDVYRRMKAMFPDKAIAIGEIGWPSAGRWREGAVPSRVDQAVFLRQFIALSQEEGFDYNLIEAFDQVWKYRNEGTVGAAWGLWTADRQPKFDLSGPVRENPWWAWYAGAALLLGAGMFAATARAWPRAFRAALAVLSAALGNALAYAWCGGWPYAFDEHLKLAFVVNILGQSLLAALLLRRAGARLSGDRVEPARNGAQASANLRSVFRGRFRPRDWRGFAFEDLLFLFIVTAAVLQMMLLFDPRYRDFPFPTFAVPLVAVVARALLRDLPRTGGGWAEWLAGGVLAACAVASAVMEGPHNLQAMGWSTCAIGLALPPLLRLKPFSRAARVPAPASPPPGSRRGAPSRAA</sequence>
<dbReference type="RefSeq" id="WP_184513807.1">
    <property type="nucleotide sequence ID" value="NZ_JACIJD010000002.1"/>
</dbReference>
<dbReference type="Gene3D" id="3.20.20.80">
    <property type="entry name" value="Glycosidases"/>
    <property type="match status" value="1"/>
</dbReference>
<evidence type="ECO:0000256" key="9">
    <source>
        <dbReference type="ARBA" id="ARBA00037649"/>
    </source>
</evidence>
<keyword evidence="13" id="KW-0812">Transmembrane</keyword>
<evidence type="ECO:0000256" key="6">
    <source>
        <dbReference type="ARBA" id="ARBA00023277"/>
    </source>
</evidence>
<evidence type="ECO:0000313" key="14">
    <source>
        <dbReference type="EMBL" id="MBB5692646.1"/>
    </source>
</evidence>
<evidence type="ECO:0000256" key="5">
    <source>
        <dbReference type="ARBA" id="ARBA00023180"/>
    </source>
</evidence>
<evidence type="ECO:0000256" key="7">
    <source>
        <dbReference type="ARBA" id="ARBA00023316"/>
    </source>
</evidence>
<keyword evidence="7" id="KW-0961">Cell wall biogenesis/degradation</keyword>
<evidence type="ECO:0000256" key="4">
    <source>
        <dbReference type="ARBA" id="ARBA00023136"/>
    </source>
</evidence>
<keyword evidence="4 13" id="KW-0472">Membrane</keyword>
<feature type="transmembrane region" description="Helical" evidence="13">
    <location>
        <begin position="461"/>
        <end position="479"/>
    </location>
</feature>
<dbReference type="PANTHER" id="PTHR16631">
    <property type="entry name" value="GLUCAN 1,3-BETA-GLUCOSIDASE"/>
    <property type="match status" value="1"/>
</dbReference>
<proteinExistence type="predicted"/>
<dbReference type="AlphaFoldDB" id="A0A840XXN5"/>
<keyword evidence="5" id="KW-0325">Glycoprotein</keyword>
<dbReference type="GO" id="GO:0005886">
    <property type="term" value="C:plasma membrane"/>
    <property type="evidence" value="ECO:0007669"/>
    <property type="project" value="UniProtKB-SubCell"/>
</dbReference>
<keyword evidence="13" id="KW-1133">Transmembrane helix</keyword>
<feature type="compositionally biased region" description="Low complexity" evidence="12">
    <location>
        <begin position="553"/>
        <end position="562"/>
    </location>
</feature>
<dbReference type="InterPro" id="IPR050732">
    <property type="entry name" value="Beta-glucan_modifiers"/>
</dbReference>